<comment type="similarity">
    <text evidence="7">Belongs to the gmhB family.</text>
</comment>
<evidence type="ECO:0000256" key="6">
    <source>
        <dbReference type="ARBA" id="ARBA00031828"/>
    </source>
</evidence>
<gene>
    <name evidence="8" type="ORF">GCM10011501_04290</name>
</gene>
<name>A0ABQ3III2_9GAMM</name>
<evidence type="ECO:0000256" key="2">
    <source>
        <dbReference type="ARBA" id="ARBA00022490"/>
    </source>
</evidence>
<evidence type="ECO:0000256" key="4">
    <source>
        <dbReference type="ARBA" id="ARBA00022801"/>
    </source>
</evidence>
<evidence type="ECO:0000256" key="1">
    <source>
        <dbReference type="ARBA" id="ARBA00004496"/>
    </source>
</evidence>
<accession>A0ABQ3III2</accession>
<dbReference type="RefSeq" id="WP_189376423.1">
    <property type="nucleotide sequence ID" value="NZ_BNAH01000001.1"/>
</dbReference>
<dbReference type="PIRSF" id="PIRSF004682">
    <property type="entry name" value="GmhB"/>
    <property type="match status" value="1"/>
</dbReference>
<evidence type="ECO:0000256" key="5">
    <source>
        <dbReference type="ARBA" id="ARBA00023277"/>
    </source>
</evidence>
<keyword evidence="2 7" id="KW-0963">Cytoplasm</keyword>
<protein>
    <recommendedName>
        <fullName evidence="6 7">D,D-heptose 1,7-bisphosphate phosphatase</fullName>
        <ecNumber evidence="7">3.1.3.-</ecNumber>
    </recommendedName>
</protein>
<keyword evidence="9" id="KW-1185">Reference proteome</keyword>
<organism evidence="8 9">
    <name type="scientific">Thalassotalea profundi</name>
    <dbReference type="NCBI Taxonomy" id="2036687"/>
    <lineage>
        <taxon>Bacteria</taxon>
        <taxon>Pseudomonadati</taxon>
        <taxon>Pseudomonadota</taxon>
        <taxon>Gammaproteobacteria</taxon>
        <taxon>Alteromonadales</taxon>
        <taxon>Colwelliaceae</taxon>
        <taxon>Thalassotalea</taxon>
    </lineage>
</organism>
<dbReference type="Gene3D" id="3.40.50.1000">
    <property type="entry name" value="HAD superfamily/HAD-like"/>
    <property type="match status" value="1"/>
</dbReference>
<keyword evidence="5 7" id="KW-0119">Carbohydrate metabolism</keyword>
<dbReference type="EMBL" id="BNAH01000001">
    <property type="protein sequence ID" value="GHE79405.1"/>
    <property type="molecule type" value="Genomic_DNA"/>
</dbReference>
<keyword evidence="4 7" id="KW-0378">Hydrolase</keyword>
<evidence type="ECO:0000256" key="7">
    <source>
        <dbReference type="PIRNR" id="PIRNR004682"/>
    </source>
</evidence>
<dbReference type="SUPFAM" id="SSF56784">
    <property type="entry name" value="HAD-like"/>
    <property type="match status" value="1"/>
</dbReference>
<dbReference type="NCBIfam" id="NF006506">
    <property type="entry name" value="PRK08942.1"/>
    <property type="match status" value="1"/>
</dbReference>
<dbReference type="NCBIfam" id="TIGR01662">
    <property type="entry name" value="HAD-SF-IIIA"/>
    <property type="match status" value="1"/>
</dbReference>
<dbReference type="InterPro" id="IPR006543">
    <property type="entry name" value="Histidinol-phos"/>
</dbReference>
<dbReference type="EC" id="3.1.3.-" evidence="7"/>
<comment type="caution">
    <text evidence="8">The sequence shown here is derived from an EMBL/GenBank/DDBJ whole genome shotgun (WGS) entry which is preliminary data.</text>
</comment>
<comment type="subcellular location">
    <subcellularLocation>
        <location evidence="1 7">Cytoplasm</location>
    </subcellularLocation>
</comment>
<dbReference type="InterPro" id="IPR023214">
    <property type="entry name" value="HAD_sf"/>
</dbReference>
<dbReference type="InterPro" id="IPR036412">
    <property type="entry name" value="HAD-like_sf"/>
</dbReference>
<evidence type="ECO:0000313" key="9">
    <source>
        <dbReference type="Proteomes" id="UP000626370"/>
    </source>
</evidence>
<dbReference type="PANTHER" id="PTHR42891">
    <property type="entry name" value="D-GLYCERO-BETA-D-MANNO-HEPTOSE-1,7-BISPHOSPHATE 7-PHOSPHATASE"/>
    <property type="match status" value="1"/>
</dbReference>
<dbReference type="InterPro" id="IPR006549">
    <property type="entry name" value="HAD-SF_hydro_IIIA"/>
</dbReference>
<dbReference type="NCBIfam" id="TIGR01656">
    <property type="entry name" value="Histidinol-ppas"/>
    <property type="match status" value="1"/>
</dbReference>
<dbReference type="InterPro" id="IPR004446">
    <property type="entry name" value="Heptose_bisP_phosphatase"/>
</dbReference>
<keyword evidence="3" id="KW-0479">Metal-binding</keyword>
<evidence type="ECO:0000256" key="3">
    <source>
        <dbReference type="ARBA" id="ARBA00022723"/>
    </source>
</evidence>
<proteinExistence type="inferred from homology"/>
<dbReference type="Pfam" id="PF13242">
    <property type="entry name" value="Hydrolase_like"/>
    <property type="match status" value="1"/>
</dbReference>
<dbReference type="CDD" id="cd07503">
    <property type="entry name" value="HAD_HisB-N"/>
    <property type="match status" value="1"/>
</dbReference>
<evidence type="ECO:0000313" key="8">
    <source>
        <dbReference type="EMBL" id="GHE79405.1"/>
    </source>
</evidence>
<reference evidence="9" key="1">
    <citation type="journal article" date="2019" name="Int. J. Syst. Evol. Microbiol.">
        <title>The Global Catalogue of Microorganisms (GCM) 10K type strain sequencing project: providing services to taxonomists for standard genome sequencing and annotation.</title>
        <authorList>
            <consortium name="The Broad Institute Genomics Platform"/>
            <consortium name="The Broad Institute Genome Sequencing Center for Infectious Disease"/>
            <person name="Wu L."/>
            <person name="Ma J."/>
        </authorList>
    </citation>
    <scope>NUCLEOTIDE SEQUENCE [LARGE SCALE GENOMIC DNA]</scope>
    <source>
        <strain evidence="9">CGMCC 1.15922</strain>
    </source>
</reference>
<dbReference type="PANTHER" id="PTHR42891:SF1">
    <property type="entry name" value="D-GLYCERO-BETA-D-MANNO-HEPTOSE-1,7-BISPHOSPHATE 7-PHOSPHATASE"/>
    <property type="match status" value="1"/>
</dbReference>
<dbReference type="Proteomes" id="UP000626370">
    <property type="component" value="Unassembled WGS sequence"/>
</dbReference>
<sequence>MTKALFLDRDGIINIDHGYVYKSENFEFVDGIFKLCQYAMSKGYIIVVITNQSGIGRGKYTTEQFEQLTLWMIKQFNKNNVSIKDVYYCPHHPTKGIGDYLQDCSCRKPKPGMINLAATDHDIELANSIFIGDKVSDMQAAEAAGIHNRVLVASQYDDTKQIIAHRVDNITQAYPFIK</sequence>
<dbReference type="NCBIfam" id="TIGR00213">
    <property type="entry name" value="GmhB_yaeD"/>
    <property type="match status" value="1"/>
</dbReference>